<sequence length="184" mass="20295">MVKWTNEEELKIIQHGRDLSTMSDIRKEETGKKSGFNNRVAKDEDSLLTPKSAPCTPAPRSHAKGRGSSAKRPAIGCNLKRKRKRSRRAESESSEAEMASEPETSDSETAVESPIPRSTRSLRVRKPRVAPVTSEESDMDLEAGTKDYGSDDSNGVYEVAKNEQDETVQEKDAELAMGHGQSTM</sequence>
<protein>
    <submittedName>
        <fullName evidence="2">Uncharacterized protein</fullName>
    </submittedName>
</protein>
<dbReference type="AlphaFoldDB" id="A0AA38XIE8"/>
<keyword evidence="3" id="KW-1185">Reference proteome</keyword>
<feature type="region of interest" description="Disordered" evidence="1">
    <location>
        <begin position="14"/>
        <end position="184"/>
    </location>
</feature>
<reference evidence="2" key="1">
    <citation type="submission" date="2022-10" db="EMBL/GenBank/DDBJ databases">
        <title>Culturing micro-colonial fungi from biological soil crusts in the Mojave desert and describing Neophaeococcomyces mojavensis, and introducing the new genera and species Taxawa tesnikishii.</title>
        <authorList>
            <person name="Kurbessoian T."/>
            <person name="Stajich J.E."/>
        </authorList>
    </citation>
    <scope>NUCLEOTIDE SEQUENCE</scope>
    <source>
        <strain evidence="2">TK_41</strain>
    </source>
</reference>
<dbReference type="Proteomes" id="UP001172673">
    <property type="component" value="Unassembled WGS sequence"/>
</dbReference>
<organism evidence="2 3">
    <name type="scientific">Cladophialophora chaetospira</name>
    <dbReference type="NCBI Taxonomy" id="386627"/>
    <lineage>
        <taxon>Eukaryota</taxon>
        <taxon>Fungi</taxon>
        <taxon>Dikarya</taxon>
        <taxon>Ascomycota</taxon>
        <taxon>Pezizomycotina</taxon>
        <taxon>Eurotiomycetes</taxon>
        <taxon>Chaetothyriomycetidae</taxon>
        <taxon>Chaetothyriales</taxon>
        <taxon>Herpotrichiellaceae</taxon>
        <taxon>Cladophialophora</taxon>
    </lineage>
</organism>
<accession>A0AA38XIE8</accession>
<feature type="compositionally biased region" description="Basic and acidic residues" evidence="1">
    <location>
        <begin position="160"/>
        <end position="174"/>
    </location>
</feature>
<feature type="compositionally biased region" description="Acidic residues" evidence="1">
    <location>
        <begin position="92"/>
        <end position="106"/>
    </location>
</feature>
<evidence type="ECO:0000313" key="2">
    <source>
        <dbReference type="EMBL" id="KAJ9614065.1"/>
    </source>
</evidence>
<gene>
    <name evidence="2" type="ORF">H2200_002201</name>
</gene>
<evidence type="ECO:0000313" key="3">
    <source>
        <dbReference type="Proteomes" id="UP001172673"/>
    </source>
</evidence>
<name>A0AA38XIE8_9EURO</name>
<comment type="caution">
    <text evidence="2">The sequence shown here is derived from an EMBL/GenBank/DDBJ whole genome shotgun (WGS) entry which is preliminary data.</text>
</comment>
<proteinExistence type="predicted"/>
<evidence type="ECO:0000256" key="1">
    <source>
        <dbReference type="SAM" id="MobiDB-lite"/>
    </source>
</evidence>
<feature type="compositionally biased region" description="Basic and acidic residues" evidence="1">
    <location>
        <begin position="14"/>
        <end position="32"/>
    </location>
</feature>
<dbReference type="EMBL" id="JAPDRK010000003">
    <property type="protein sequence ID" value="KAJ9614065.1"/>
    <property type="molecule type" value="Genomic_DNA"/>
</dbReference>